<organism evidence="1 2">
    <name type="scientific">Fusarium euwallaceae</name>
    <dbReference type="NCBI Taxonomy" id="1147111"/>
    <lineage>
        <taxon>Eukaryota</taxon>
        <taxon>Fungi</taxon>
        <taxon>Dikarya</taxon>
        <taxon>Ascomycota</taxon>
        <taxon>Pezizomycotina</taxon>
        <taxon>Sordariomycetes</taxon>
        <taxon>Hypocreomycetidae</taxon>
        <taxon>Hypocreales</taxon>
        <taxon>Nectriaceae</taxon>
        <taxon>Fusarium</taxon>
        <taxon>Fusarium solani species complex</taxon>
    </lineage>
</organism>
<sequence>MFSSIARIDDRRVKSTYQIRGPGAYIVEIAREEHRVQEMEAEEESLNHAAPGMPDLRNLASMFCGADGGL</sequence>
<dbReference type="AlphaFoldDB" id="A0A430KZ19"/>
<accession>A0A430KZ19</accession>
<gene>
    <name evidence="1" type="ORF">BHE90_016910</name>
</gene>
<protein>
    <submittedName>
        <fullName evidence="1">Uncharacterized protein</fullName>
    </submittedName>
</protein>
<name>A0A430KZ19_9HYPO</name>
<comment type="caution">
    <text evidence="1">The sequence shown here is derived from an EMBL/GenBank/DDBJ whole genome shotgun (WGS) entry which is preliminary data.</text>
</comment>
<evidence type="ECO:0000313" key="1">
    <source>
        <dbReference type="EMBL" id="RTE68712.1"/>
    </source>
</evidence>
<evidence type="ECO:0000313" key="2">
    <source>
        <dbReference type="Proteomes" id="UP000287124"/>
    </source>
</evidence>
<dbReference type="EMBL" id="MIKF01000734">
    <property type="protein sequence ID" value="RTE68712.1"/>
    <property type="molecule type" value="Genomic_DNA"/>
</dbReference>
<dbReference type="Proteomes" id="UP000287124">
    <property type="component" value="Unassembled WGS sequence"/>
</dbReference>
<proteinExistence type="predicted"/>
<reference evidence="1 2" key="1">
    <citation type="submission" date="2017-06" db="EMBL/GenBank/DDBJ databases">
        <title>Comparative genomic analysis of Ambrosia Fusariam Clade fungi.</title>
        <authorList>
            <person name="Stajich J.E."/>
            <person name="Carrillo J."/>
            <person name="Kijimoto T."/>
            <person name="Eskalen A."/>
            <person name="O'Donnell K."/>
            <person name="Kasson M."/>
        </authorList>
    </citation>
    <scope>NUCLEOTIDE SEQUENCE [LARGE SCALE GENOMIC DNA]</scope>
    <source>
        <strain evidence="1 2">UCR1854</strain>
    </source>
</reference>
<keyword evidence="2" id="KW-1185">Reference proteome</keyword>